<dbReference type="Proteomes" id="UP000649617">
    <property type="component" value="Unassembled WGS sequence"/>
</dbReference>
<dbReference type="InterPro" id="IPR036020">
    <property type="entry name" value="WW_dom_sf"/>
</dbReference>
<protein>
    <recommendedName>
        <fullName evidence="2">WW domain-containing protein</fullName>
    </recommendedName>
</protein>
<dbReference type="PROSITE" id="PS01159">
    <property type="entry name" value="WW_DOMAIN_1"/>
    <property type="match status" value="1"/>
</dbReference>
<evidence type="ECO:0000256" key="1">
    <source>
        <dbReference type="SAM" id="MobiDB-lite"/>
    </source>
</evidence>
<proteinExistence type="predicted"/>
<dbReference type="OrthoDB" id="166018at2759"/>
<keyword evidence="4" id="KW-1185">Reference proteome</keyword>
<dbReference type="SMART" id="SM00456">
    <property type="entry name" value="WW"/>
    <property type="match status" value="1"/>
</dbReference>
<dbReference type="EMBL" id="CAJNIZ010036324">
    <property type="protein sequence ID" value="CAE7564649.1"/>
    <property type="molecule type" value="Genomic_DNA"/>
</dbReference>
<dbReference type="InterPro" id="IPR001202">
    <property type="entry name" value="WW_dom"/>
</dbReference>
<evidence type="ECO:0000313" key="3">
    <source>
        <dbReference type="EMBL" id="CAE7564649.1"/>
    </source>
</evidence>
<sequence>MASLQAPQLPISLLTAVAHQRPCRASSHDSQAPRRVLKPEESLASLAAGAASVWSLSALRRHRTQLSALSLLQRLFAKEKSKAECIDDEIADMRRQEEEDLQNLHRELGSQAPSEQDLRVEALRRQQEKLARLVGFRKSRRGGARRTSSEPGRRPTSPPAPWRSYLDVNTGCWYYHNEETNVTTWDLPTALMREGGLKLGSWGGSTTTIAAPERPLGTVRHKHYPRAVHVQKVTPSLSAVPRVLASGRRHGPFESDEVQAIGPDCMLHGAIKESHRFMGSRRHLIDGWLIQLDAYWRGPAQSHSLGGRDAYPSYAPGHLPSSLTGRDYVLPSESLRFEAPKAPKAPTGLLPNPHGPTLQPGGLSIQRDPVYERQALPVPYGLSAGGDGRMGSRFLPSNMPNPGHDFGEAPFHQTKFSRLDFNAGIEFDARWPSSAPRPFSYKVEAPGQTPLPLPGSFPSKPFTLLIFDWDDTLMCSSAINANEFLPHQYSQLESLVEQVLLTAMRLGETCIVTNADEMWVTESARRYMPRVLPILSRMTVVSARRRFERTWPGDVFAWKREAFRQVLSSWQANALASGGIDLIVLGDSIVEMEAAHTSSAGIVSPTAVKTVKFKEVPTVEELLEQLAMMNQELASIVADDRSSYRNLASRLSGFGALSSPTNRLPDTAYGTMSMSSYSYLGVPLSVP</sequence>
<feature type="domain" description="WW" evidence="2">
    <location>
        <begin position="156"/>
        <end position="190"/>
    </location>
</feature>
<dbReference type="AlphaFoldDB" id="A0A812U624"/>
<feature type="compositionally biased region" description="Basic residues" evidence="1">
    <location>
        <begin position="135"/>
        <end position="144"/>
    </location>
</feature>
<dbReference type="PANTHER" id="PTHR38899:SF1">
    <property type="entry name" value="PROTEIN KINASE"/>
    <property type="match status" value="1"/>
</dbReference>
<dbReference type="PANTHER" id="PTHR38899">
    <property type="entry name" value="DOMAIN OOKINETE PROTEIN, PUTATIVE-RELATED"/>
    <property type="match status" value="1"/>
</dbReference>
<dbReference type="CDD" id="cd00201">
    <property type="entry name" value="WW"/>
    <property type="match status" value="1"/>
</dbReference>
<evidence type="ECO:0000259" key="2">
    <source>
        <dbReference type="PROSITE" id="PS50020"/>
    </source>
</evidence>
<reference evidence="3" key="1">
    <citation type="submission" date="2021-02" db="EMBL/GenBank/DDBJ databases">
        <authorList>
            <person name="Dougan E. K."/>
            <person name="Rhodes N."/>
            <person name="Thang M."/>
            <person name="Chan C."/>
        </authorList>
    </citation>
    <scope>NUCLEOTIDE SEQUENCE</scope>
</reference>
<dbReference type="Gene3D" id="2.20.70.10">
    <property type="match status" value="1"/>
</dbReference>
<evidence type="ECO:0000313" key="4">
    <source>
        <dbReference type="Proteomes" id="UP000649617"/>
    </source>
</evidence>
<accession>A0A812U624</accession>
<dbReference type="PROSITE" id="PS50020">
    <property type="entry name" value="WW_DOMAIN_2"/>
    <property type="match status" value="1"/>
</dbReference>
<gene>
    <name evidence="3" type="ORF">SPIL2461_LOCUS15134</name>
</gene>
<feature type="region of interest" description="Disordered" evidence="1">
    <location>
        <begin position="134"/>
        <end position="161"/>
    </location>
</feature>
<dbReference type="Pfam" id="PF00397">
    <property type="entry name" value="WW"/>
    <property type="match status" value="1"/>
</dbReference>
<organism evidence="3 4">
    <name type="scientific">Symbiodinium pilosum</name>
    <name type="common">Dinoflagellate</name>
    <dbReference type="NCBI Taxonomy" id="2952"/>
    <lineage>
        <taxon>Eukaryota</taxon>
        <taxon>Sar</taxon>
        <taxon>Alveolata</taxon>
        <taxon>Dinophyceae</taxon>
        <taxon>Suessiales</taxon>
        <taxon>Symbiodiniaceae</taxon>
        <taxon>Symbiodinium</taxon>
    </lineage>
</organism>
<dbReference type="SUPFAM" id="SSF51045">
    <property type="entry name" value="WW domain"/>
    <property type="match status" value="1"/>
</dbReference>
<comment type="caution">
    <text evidence="3">The sequence shown here is derived from an EMBL/GenBank/DDBJ whole genome shotgun (WGS) entry which is preliminary data.</text>
</comment>
<name>A0A812U624_SYMPI</name>